<keyword evidence="2" id="KW-1185">Reference proteome</keyword>
<protein>
    <submittedName>
        <fullName evidence="1">Uncharacterized protein</fullName>
    </submittedName>
</protein>
<organism evidence="1 2">
    <name type="scientific">Cochliobolus heterostrophus (strain C5 / ATCC 48332 / race O)</name>
    <name type="common">Southern corn leaf blight fungus</name>
    <name type="synonym">Bipolaris maydis</name>
    <dbReference type="NCBI Taxonomy" id="701091"/>
    <lineage>
        <taxon>Eukaryota</taxon>
        <taxon>Fungi</taxon>
        <taxon>Dikarya</taxon>
        <taxon>Ascomycota</taxon>
        <taxon>Pezizomycotina</taxon>
        <taxon>Dothideomycetes</taxon>
        <taxon>Pleosporomycetidae</taxon>
        <taxon>Pleosporales</taxon>
        <taxon>Pleosporineae</taxon>
        <taxon>Pleosporaceae</taxon>
        <taxon>Bipolaris</taxon>
    </lineage>
</organism>
<reference evidence="2" key="2">
    <citation type="journal article" date="2013" name="PLoS Genet.">
        <title>Comparative genome structure, secondary metabolite, and effector coding capacity across Cochliobolus pathogens.</title>
        <authorList>
            <person name="Condon B.J."/>
            <person name="Leng Y."/>
            <person name="Wu D."/>
            <person name="Bushley K.E."/>
            <person name="Ohm R.A."/>
            <person name="Otillar R."/>
            <person name="Martin J."/>
            <person name="Schackwitz W."/>
            <person name="Grimwood J."/>
            <person name="MohdZainudin N."/>
            <person name="Xue C."/>
            <person name="Wang R."/>
            <person name="Manning V.A."/>
            <person name="Dhillon B."/>
            <person name="Tu Z.J."/>
            <person name="Steffenson B.J."/>
            <person name="Salamov A."/>
            <person name="Sun H."/>
            <person name="Lowry S."/>
            <person name="LaButti K."/>
            <person name="Han J."/>
            <person name="Copeland A."/>
            <person name="Lindquist E."/>
            <person name="Barry K."/>
            <person name="Schmutz J."/>
            <person name="Baker S.E."/>
            <person name="Ciuffetti L.M."/>
            <person name="Grigoriev I.V."/>
            <person name="Zhong S."/>
            <person name="Turgeon B.G."/>
        </authorList>
    </citation>
    <scope>NUCLEOTIDE SEQUENCE [LARGE SCALE GENOMIC DNA]</scope>
    <source>
        <strain evidence="2">C5 / ATCC 48332 / race O</strain>
    </source>
</reference>
<dbReference type="Proteomes" id="UP000016936">
    <property type="component" value="Unassembled WGS sequence"/>
</dbReference>
<dbReference type="HOGENOM" id="CLU_2621846_0_0_1"/>
<reference evidence="1 2" key="1">
    <citation type="journal article" date="2012" name="PLoS Pathog.">
        <title>Diverse lifestyles and strategies of plant pathogenesis encoded in the genomes of eighteen Dothideomycetes fungi.</title>
        <authorList>
            <person name="Ohm R.A."/>
            <person name="Feau N."/>
            <person name="Henrissat B."/>
            <person name="Schoch C.L."/>
            <person name="Horwitz B.A."/>
            <person name="Barry K.W."/>
            <person name="Condon B.J."/>
            <person name="Copeland A.C."/>
            <person name="Dhillon B."/>
            <person name="Glaser F."/>
            <person name="Hesse C.N."/>
            <person name="Kosti I."/>
            <person name="LaButti K."/>
            <person name="Lindquist E.A."/>
            <person name="Lucas S."/>
            <person name="Salamov A.A."/>
            <person name="Bradshaw R.E."/>
            <person name="Ciuffetti L."/>
            <person name="Hamelin R.C."/>
            <person name="Kema G.H.J."/>
            <person name="Lawrence C."/>
            <person name="Scott J.A."/>
            <person name="Spatafora J.W."/>
            <person name="Turgeon B.G."/>
            <person name="de Wit P.J.G.M."/>
            <person name="Zhong S."/>
            <person name="Goodwin S.B."/>
            <person name="Grigoriev I.V."/>
        </authorList>
    </citation>
    <scope>NUCLEOTIDE SEQUENCE [LARGE SCALE GENOMIC DNA]</scope>
    <source>
        <strain evidence="2">C5 / ATCC 48332 / race O</strain>
    </source>
</reference>
<accession>M2TSF3</accession>
<dbReference type="OrthoDB" id="10343805at2759"/>
<gene>
    <name evidence="1" type="ORF">COCHEDRAFT_1158250</name>
</gene>
<dbReference type="EMBL" id="KB445579">
    <property type="protein sequence ID" value="EMD89454.1"/>
    <property type="molecule type" value="Genomic_DNA"/>
</dbReference>
<dbReference type="AlphaFoldDB" id="M2TSF3"/>
<evidence type="ECO:0000313" key="1">
    <source>
        <dbReference type="EMBL" id="EMD89454.1"/>
    </source>
</evidence>
<name>M2TSF3_COCH5</name>
<sequence>MAFRADFVLMPRTEMQFTLAMIKPGQVYTEPYPDQGSVQIHFLHQIMWHARCNINTGLRDRQFAPSSIFGGWLGVTRT</sequence>
<evidence type="ECO:0000313" key="2">
    <source>
        <dbReference type="Proteomes" id="UP000016936"/>
    </source>
</evidence>
<proteinExistence type="predicted"/>